<name>A0A4C1YQR1_EUMVA</name>
<dbReference type="Proteomes" id="UP000299102">
    <property type="component" value="Unassembled WGS sequence"/>
</dbReference>
<dbReference type="OrthoDB" id="407509at2759"/>
<keyword evidence="3" id="KW-1185">Reference proteome</keyword>
<feature type="region of interest" description="Disordered" evidence="1">
    <location>
        <begin position="86"/>
        <end position="111"/>
    </location>
</feature>
<protein>
    <submittedName>
        <fullName evidence="2">Uncharacterized protein</fullName>
    </submittedName>
</protein>
<evidence type="ECO:0000313" key="2">
    <source>
        <dbReference type="EMBL" id="GBP78596.1"/>
    </source>
</evidence>
<dbReference type="AlphaFoldDB" id="A0A4C1YQR1"/>
<gene>
    <name evidence="2" type="ORF">EVAR_57164_1</name>
</gene>
<comment type="caution">
    <text evidence="2">The sequence shown here is derived from an EMBL/GenBank/DDBJ whole genome shotgun (WGS) entry which is preliminary data.</text>
</comment>
<evidence type="ECO:0000313" key="3">
    <source>
        <dbReference type="Proteomes" id="UP000299102"/>
    </source>
</evidence>
<sequence>METIENCILKTGGTKKATKELTNTKNWVVKMKDERGKISYDRTDILETATSYYKKLYGSNNIQDRTELLETSSISDILHIKVEKAIDSQKNDKAPGPDGISNEITDIARRP</sequence>
<evidence type="ECO:0000256" key="1">
    <source>
        <dbReference type="SAM" id="MobiDB-lite"/>
    </source>
</evidence>
<reference evidence="2 3" key="1">
    <citation type="journal article" date="2019" name="Commun. Biol.">
        <title>The bagworm genome reveals a unique fibroin gene that provides high tensile strength.</title>
        <authorList>
            <person name="Kono N."/>
            <person name="Nakamura H."/>
            <person name="Ohtoshi R."/>
            <person name="Tomita M."/>
            <person name="Numata K."/>
            <person name="Arakawa K."/>
        </authorList>
    </citation>
    <scope>NUCLEOTIDE SEQUENCE [LARGE SCALE GENOMIC DNA]</scope>
</reference>
<organism evidence="2 3">
    <name type="scientific">Eumeta variegata</name>
    <name type="common">Bagworm moth</name>
    <name type="synonym">Eumeta japonica</name>
    <dbReference type="NCBI Taxonomy" id="151549"/>
    <lineage>
        <taxon>Eukaryota</taxon>
        <taxon>Metazoa</taxon>
        <taxon>Ecdysozoa</taxon>
        <taxon>Arthropoda</taxon>
        <taxon>Hexapoda</taxon>
        <taxon>Insecta</taxon>
        <taxon>Pterygota</taxon>
        <taxon>Neoptera</taxon>
        <taxon>Endopterygota</taxon>
        <taxon>Lepidoptera</taxon>
        <taxon>Glossata</taxon>
        <taxon>Ditrysia</taxon>
        <taxon>Tineoidea</taxon>
        <taxon>Psychidae</taxon>
        <taxon>Oiketicinae</taxon>
        <taxon>Eumeta</taxon>
    </lineage>
</organism>
<feature type="compositionally biased region" description="Basic and acidic residues" evidence="1">
    <location>
        <begin position="86"/>
        <end position="95"/>
    </location>
</feature>
<accession>A0A4C1YQR1</accession>
<dbReference type="EMBL" id="BGZK01001375">
    <property type="protein sequence ID" value="GBP78596.1"/>
    <property type="molecule type" value="Genomic_DNA"/>
</dbReference>
<proteinExistence type="predicted"/>